<evidence type="ECO:0000313" key="4">
    <source>
        <dbReference type="Proteomes" id="UP000711178"/>
    </source>
</evidence>
<evidence type="ECO:0000256" key="1">
    <source>
        <dbReference type="SAM" id="MobiDB-lite"/>
    </source>
</evidence>
<dbReference type="EMBL" id="JAHDTB010000006">
    <property type="protein sequence ID" value="MBW8287737.1"/>
    <property type="molecule type" value="Genomic_DNA"/>
</dbReference>
<dbReference type="GeneID" id="89687403"/>
<feature type="chain" id="PRO_5045133569" evidence="2">
    <location>
        <begin position="21"/>
        <end position="88"/>
    </location>
</feature>
<evidence type="ECO:0000313" key="3">
    <source>
        <dbReference type="EMBL" id="MBW8287737.1"/>
    </source>
</evidence>
<evidence type="ECO:0000256" key="2">
    <source>
        <dbReference type="SAM" id="SignalP"/>
    </source>
</evidence>
<protein>
    <submittedName>
        <fullName evidence="3">Uncharacterized protein</fullName>
    </submittedName>
</protein>
<accession>A0ABS7FCL5</accession>
<feature type="region of interest" description="Disordered" evidence="1">
    <location>
        <begin position="29"/>
        <end position="57"/>
    </location>
</feature>
<proteinExistence type="predicted"/>
<gene>
    <name evidence="3" type="ORF">KIF53_08880</name>
</gene>
<feature type="signal peptide" evidence="2">
    <location>
        <begin position="1"/>
        <end position="20"/>
    </location>
</feature>
<dbReference type="Proteomes" id="UP000711178">
    <property type="component" value="Unassembled WGS sequence"/>
</dbReference>
<reference evidence="3 4" key="1">
    <citation type="submission" date="2021-05" db="EMBL/GenBank/DDBJ databases">
        <title>Draft Whole Genome Sequencing Of Biosensor Chromobacterium violaceum Strain CV026 Reveals A Regulatory RNA In Chromobacterium violaceum Phenotype Regulatory Network.</title>
        <authorList>
            <person name="Hong K.W."/>
            <person name="Chan K.G."/>
            <person name="Chang C.-Y."/>
        </authorList>
    </citation>
    <scope>NUCLEOTIDE SEQUENCE [LARGE SCALE GENOMIC DNA]</scope>
    <source>
        <strain evidence="3 4">ATCC 31532</strain>
    </source>
</reference>
<keyword evidence="4" id="KW-1185">Reference proteome</keyword>
<dbReference type="RefSeq" id="WP_043580380.1">
    <property type="nucleotide sequence ID" value="NZ_CP142381.1"/>
</dbReference>
<keyword evidence="2" id="KW-0732">Signal</keyword>
<name>A0ABS7FCL5_9NEIS</name>
<comment type="caution">
    <text evidence="3">The sequence shown here is derived from an EMBL/GenBank/DDBJ whole genome shotgun (WGS) entry which is preliminary data.</text>
</comment>
<sequence length="88" mass="8885">MKRKWIAALGAGGAMLGVGAICQASPLPMSAGEPTLDSHGSASLAQGKQGAQGEADRLSRLRALVHNSSIHCSNPGCPICHPQPSASL</sequence>
<organism evidence="3 4">
    <name type="scientific">Chromobacterium subtsugae</name>
    <dbReference type="NCBI Taxonomy" id="251747"/>
    <lineage>
        <taxon>Bacteria</taxon>
        <taxon>Pseudomonadati</taxon>
        <taxon>Pseudomonadota</taxon>
        <taxon>Betaproteobacteria</taxon>
        <taxon>Neisseriales</taxon>
        <taxon>Chromobacteriaceae</taxon>
        <taxon>Chromobacterium</taxon>
    </lineage>
</organism>